<dbReference type="PANTHER" id="PTHR45266">
    <property type="entry name" value="OXALOACETATE DECARBOXYLASE ALPHA CHAIN"/>
    <property type="match status" value="1"/>
</dbReference>
<proteinExistence type="predicted"/>
<evidence type="ECO:0000256" key="1">
    <source>
        <dbReference type="ARBA" id="ARBA00005194"/>
    </source>
</evidence>
<keyword evidence="7" id="KW-0915">Sodium</keyword>
<evidence type="ECO:0000256" key="6">
    <source>
        <dbReference type="ARBA" id="ARBA00022967"/>
    </source>
</evidence>
<evidence type="ECO:0000313" key="16">
    <source>
        <dbReference type="Proteomes" id="UP000192738"/>
    </source>
</evidence>
<sequence length="148" mass="16016">MLKVEEILEIIKAVNQSDINRFELEQEATRLVIVKGGSQIQLAQAEQTAVADSLCQGSAQTTVAAVEYKLHTLPAPMIGTFYAAPEPGAEPFVKVGQQVQTGTIVCVLEAMKLFNEIEAGIDGEIAEVLVKDGQFVEYGQPLFVIKPL</sequence>
<keyword evidence="9 13" id="KW-0443">Lipid metabolism</keyword>
<dbReference type="GO" id="GO:0009317">
    <property type="term" value="C:acetyl-CoA carboxylase complex"/>
    <property type="evidence" value="ECO:0007669"/>
    <property type="project" value="InterPro"/>
</dbReference>
<dbReference type="FunFam" id="2.40.50.100:FF:000003">
    <property type="entry name" value="Acetyl-CoA carboxylase biotin carboxyl carrier protein"/>
    <property type="match status" value="1"/>
</dbReference>
<keyword evidence="6" id="KW-1278">Translocase</keyword>
<dbReference type="EMBL" id="FWXI01000004">
    <property type="protein sequence ID" value="SMC52455.1"/>
    <property type="molecule type" value="Genomic_DNA"/>
</dbReference>
<comment type="pathway">
    <text evidence="1 13">Lipid metabolism; fatty acid biosynthesis.</text>
</comment>
<dbReference type="Pfam" id="PF00364">
    <property type="entry name" value="Biotin_lipoyl"/>
    <property type="match status" value="1"/>
</dbReference>
<evidence type="ECO:0000256" key="9">
    <source>
        <dbReference type="ARBA" id="ARBA00023098"/>
    </source>
</evidence>
<evidence type="ECO:0000259" key="14">
    <source>
        <dbReference type="PROSITE" id="PS50968"/>
    </source>
</evidence>
<evidence type="ECO:0000256" key="4">
    <source>
        <dbReference type="ARBA" id="ARBA00022516"/>
    </source>
</evidence>
<evidence type="ECO:0000256" key="7">
    <source>
        <dbReference type="ARBA" id="ARBA00023053"/>
    </source>
</evidence>
<dbReference type="Gene3D" id="2.40.50.100">
    <property type="match status" value="1"/>
</dbReference>
<name>A0A1W1ZVF7_9FIRM</name>
<dbReference type="PRINTS" id="PR01071">
    <property type="entry name" value="ACOABIOTINCC"/>
</dbReference>
<dbReference type="InterPro" id="IPR050709">
    <property type="entry name" value="Biotin_Carboxyl_Carrier/Decarb"/>
</dbReference>
<dbReference type="AlphaFoldDB" id="A0A1W1ZVF7"/>
<dbReference type="InterPro" id="IPR001882">
    <property type="entry name" value="Biotin_BS"/>
</dbReference>
<gene>
    <name evidence="15" type="ORF">SAMN04488500_104226</name>
</gene>
<comment type="function">
    <text evidence="13">This protein is a component of the acetyl coenzyme A carboxylase complex; first, biotin carboxylase catalyzes the carboxylation of the carrier protein and then the transcarboxylase transfers the carboxyl group to form malonyl-CoA.</text>
</comment>
<dbReference type="PROSITE" id="PS50968">
    <property type="entry name" value="BIOTINYL_LIPOYL"/>
    <property type="match status" value="1"/>
</dbReference>
<protein>
    <recommendedName>
        <fullName evidence="2 13">Biotin carboxyl carrier protein of acetyl-CoA carboxylase</fullName>
    </recommendedName>
</protein>
<dbReference type="GO" id="GO:0003989">
    <property type="term" value="F:acetyl-CoA carboxylase activity"/>
    <property type="evidence" value="ECO:0007669"/>
    <property type="project" value="InterPro"/>
</dbReference>
<dbReference type="InterPro" id="IPR001249">
    <property type="entry name" value="AcCoA_biotinCC"/>
</dbReference>
<dbReference type="SUPFAM" id="SSF51230">
    <property type="entry name" value="Single hybrid motif"/>
    <property type="match status" value="1"/>
</dbReference>
<evidence type="ECO:0000256" key="2">
    <source>
        <dbReference type="ARBA" id="ARBA00017562"/>
    </source>
</evidence>
<evidence type="ECO:0000256" key="8">
    <source>
        <dbReference type="ARBA" id="ARBA00023065"/>
    </source>
</evidence>
<dbReference type="Proteomes" id="UP000192738">
    <property type="component" value="Unassembled WGS sequence"/>
</dbReference>
<evidence type="ECO:0000256" key="10">
    <source>
        <dbReference type="ARBA" id="ARBA00023160"/>
    </source>
</evidence>
<accession>A0A1W1ZVF7</accession>
<keyword evidence="3" id="KW-0813">Transport</keyword>
<dbReference type="CDD" id="cd06850">
    <property type="entry name" value="biotinyl_domain"/>
    <property type="match status" value="1"/>
</dbReference>
<dbReference type="STRING" id="112901.SAMN04488500_104226"/>
<dbReference type="GO" id="GO:0006633">
    <property type="term" value="P:fatty acid biosynthetic process"/>
    <property type="evidence" value="ECO:0007669"/>
    <property type="project" value="UniProtKB-UniPathway"/>
</dbReference>
<dbReference type="RefSeq" id="WP_084574871.1">
    <property type="nucleotide sequence ID" value="NZ_CP155572.1"/>
</dbReference>
<dbReference type="NCBIfam" id="TIGR00531">
    <property type="entry name" value="BCCP"/>
    <property type="match status" value="1"/>
</dbReference>
<keyword evidence="8" id="KW-0406">Ion transport</keyword>
<evidence type="ECO:0000313" key="15">
    <source>
        <dbReference type="EMBL" id="SMC52455.1"/>
    </source>
</evidence>
<keyword evidence="4 13" id="KW-0444">Lipid biosynthesis</keyword>
<dbReference type="OrthoDB" id="9811735at2"/>
<keyword evidence="16" id="KW-1185">Reference proteome</keyword>
<evidence type="ECO:0000256" key="3">
    <source>
        <dbReference type="ARBA" id="ARBA00022448"/>
    </source>
</evidence>
<keyword evidence="12 13" id="KW-0092">Biotin</keyword>
<dbReference type="InterPro" id="IPR011053">
    <property type="entry name" value="Single_hybrid_motif"/>
</dbReference>
<keyword evidence="5 13" id="KW-0276">Fatty acid metabolism</keyword>
<dbReference type="PROSITE" id="PS00188">
    <property type="entry name" value="BIOTIN"/>
    <property type="match status" value="1"/>
</dbReference>
<dbReference type="InterPro" id="IPR000089">
    <property type="entry name" value="Biotin_lipoyl"/>
</dbReference>
<dbReference type="GO" id="GO:0006814">
    <property type="term" value="P:sodium ion transport"/>
    <property type="evidence" value="ECO:0007669"/>
    <property type="project" value="UniProtKB-KW"/>
</dbReference>
<dbReference type="PANTHER" id="PTHR45266:SF3">
    <property type="entry name" value="OXALOACETATE DECARBOXYLASE ALPHA CHAIN"/>
    <property type="match status" value="1"/>
</dbReference>
<organism evidence="15 16">
    <name type="scientific">Sporomusa malonica</name>
    <dbReference type="NCBI Taxonomy" id="112901"/>
    <lineage>
        <taxon>Bacteria</taxon>
        <taxon>Bacillati</taxon>
        <taxon>Bacillota</taxon>
        <taxon>Negativicutes</taxon>
        <taxon>Selenomonadales</taxon>
        <taxon>Sporomusaceae</taxon>
        <taxon>Sporomusa</taxon>
    </lineage>
</organism>
<evidence type="ECO:0000256" key="12">
    <source>
        <dbReference type="ARBA" id="ARBA00023267"/>
    </source>
</evidence>
<dbReference type="UniPathway" id="UPA00094"/>
<keyword evidence="10 13" id="KW-0275">Fatty acid biosynthesis</keyword>
<evidence type="ECO:0000256" key="13">
    <source>
        <dbReference type="RuleBase" id="RU364072"/>
    </source>
</evidence>
<reference evidence="15 16" key="1">
    <citation type="submission" date="2017-04" db="EMBL/GenBank/DDBJ databases">
        <authorList>
            <person name="Afonso C.L."/>
            <person name="Miller P.J."/>
            <person name="Scott M.A."/>
            <person name="Spackman E."/>
            <person name="Goraichik I."/>
            <person name="Dimitrov K.M."/>
            <person name="Suarez D.L."/>
            <person name="Swayne D.E."/>
        </authorList>
    </citation>
    <scope>NUCLEOTIDE SEQUENCE [LARGE SCALE GENOMIC DNA]</scope>
    <source>
        <strain evidence="15 16">DSM 5090</strain>
    </source>
</reference>
<keyword evidence="11" id="KW-0739">Sodium transport</keyword>
<feature type="domain" description="Lipoyl-binding" evidence="14">
    <location>
        <begin position="70"/>
        <end position="146"/>
    </location>
</feature>
<evidence type="ECO:0000256" key="5">
    <source>
        <dbReference type="ARBA" id="ARBA00022832"/>
    </source>
</evidence>
<evidence type="ECO:0000256" key="11">
    <source>
        <dbReference type="ARBA" id="ARBA00023201"/>
    </source>
</evidence>